<feature type="coiled-coil region" evidence="1">
    <location>
        <begin position="258"/>
        <end position="376"/>
    </location>
</feature>
<dbReference type="EMBL" id="LWCA01000019">
    <property type="protein sequence ID" value="OAF71841.1"/>
    <property type="molecule type" value="Genomic_DNA"/>
</dbReference>
<organism evidence="2 3">
    <name type="scientific">Intoshia linei</name>
    <dbReference type="NCBI Taxonomy" id="1819745"/>
    <lineage>
        <taxon>Eukaryota</taxon>
        <taxon>Metazoa</taxon>
        <taxon>Spiralia</taxon>
        <taxon>Lophotrochozoa</taxon>
        <taxon>Mesozoa</taxon>
        <taxon>Orthonectida</taxon>
        <taxon>Rhopaluridae</taxon>
        <taxon>Intoshia</taxon>
    </lineage>
</organism>
<keyword evidence="1" id="KW-0175">Coiled coil</keyword>
<dbReference type="AlphaFoldDB" id="A0A177BE29"/>
<keyword evidence="3" id="KW-1185">Reference proteome</keyword>
<proteinExistence type="predicted"/>
<dbReference type="Proteomes" id="UP000078046">
    <property type="component" value="Unassembled WGS sequence"/>
</dbReference>
<accession>A0A177BE29</accession>
<comment type="caution">
    <text evidence="2">The sequence shown here is derived from an EMBL/GenBank/DDBJ whole genome shotgun (WGS) entry which is preliminary data.</text>
</comment>
<sequence length="380" mass="45147">MEEYTVNEYVSDQDDHYALATIKTRKRKRQRNWVQFQRFEKKIDAISFVKQESTWSYHYSNKTASGTKDYYRCNVAKKKENCDAGLYLFYENSNDVVLLFITTEGHSHENLQVHTQRMTTECKKEIEKLFDLKLKPKKITEMLLEKGFKLKNKSQLSNYLMQLNMKKFKLLKISLGELEQWCVDNSNIPELDDTAFVVRHENLKLNEIINKLKLKNKKNDEKFDEELNQFDYLKIRKEQLERVLILRNATIIDMEETIKSLNRNHSATSMEMDELSEKNTEMFNKIDQLKKQNKNLVTKCDDLEVEIDKHKRIISQLKEENNEIDSSQITNDSSTIALSNRLKNENLNNKHLQILNDSLLEELNVYKTTMKKIMENNNFN</sequence>
<evidence type="ECO:0000313" key="2">
    <source>
        <dbReference type="EMBL" id="OAF71841.1"/>
    </source>
</evidence>
<evidence type="ECO:0000256" key="1">
    <source>
        <dbReference type="SAM" id="Coils"/>
    </source>
</evidence>
<dbReference type="OrthoDB" id="10047204at2759"/>
<evidence type="ECO:0000313" key="3">
    <source>
        <dbReference type="Proteomes" id="UP000078046"/>
    </source>
</evidence>
<name>A0A177BE29_9BILA</name>
<protein>
    <submittedName>
        <fullName evidence="2">Uncharacterized protein</fullName>
    </submittedName>
</protein>
<gene>
    <name evidence="2" type="ORF">A3Q56_00391</name>
</gene>
<reference evidence="2 3" key="1">
    <citation type="submission" date="2016-04" db="EMBL/GenBank/DDBJ databases">
        <title>The genome of Intoshia linei affirms orthonectids as highly simplified spiralians.</title>
        <authorList>
            <person name="Mikhailov K.V."/>
            <person name="Slusarev G.S."/>
            <person name="Nikitin M.A."/>
            <person name="Logacheva M.D."/>
            <person name="Penin A."/>
            <person name="Aleoshin V."/>
            <person name="Panchin Y.V."/>
        </authorList>
    </citation>
    <scope>NUCLEOTIDE SEQUENCE [LARGE SCALE GENOMIC DNA]</scope>
    <source>
        <strain evidence="2">Intl2013</strain>
        <tissue evidence="2">Whole animal</tissue>
    </source>
</reference>